<dbReference type="InterPro" id="IPR029068">
    <property type="entry name" value="Glyas_Bleomycin-R_OHBP_Dase"/>
</dbReference>
<proteinExistence type="predicted"/>
<name>A0A7L4YQY4_9ACTN</name>
<dbReference type="SUPFAM" id="SSF54593">
    <property type="entry name" value="Glyoxalase/Bleomycin resistance protein/Dihydroxybiphenyl dioxygenase"/>
    <property type="match status" value="1"/>
</dbReference>
<dbReference type="Proteomes" id="UP000463857">
    <property type="component" value="Chromosome"/>
</dbReference>
<dbReference type="RefSeq" id="WP_159545973.1">
    <property type="nucleotide sequence ID" value="NZ_CP047156.1"/>
</dbReference>
<feature type="domain" description="VOC" evidence="1">
    <location>
        <begin position="4"/>
        <end position="131"/>
    </location>
</feature>
<reference evidence="2 3" key="1">
    <citation type="journal article" date="2018" name="Int. J. Syst. Evol. Microbiol.">
        <title>Epidermidibacterium keratini gen. nov., sp. nov., a member of the family Sporichthyaceae, isolated from keratin epidermis.</title>
        <authorList>
            <person name="Lee D.G."/>
            <person name="Trujillo M.E."/>
            <person name="Kang S."/>
            <person name="Nam J.J."/>
            <person name="Kim Y.J."/>
        </authorList>
    </citation>
    <scope>NUCLEOTIDE SEQUENCE [LARGE SCALE GENOMIC DNA]</scope>
    <source>
        <strain evidence="2 3">EPI-7</strain>
    </source>
</reference>
<dbReference type="InterPro" id="IPR037523">
    <property type="entry name" value="VOC_core"/>
</dbReference>
<dbReference type="AlphaFoldDB" id="A0A7L4YQY4"/>
<evidence type="ECO:0000313" key="3">
    <source>
        <dbReference type="Proteomes" id="UP000463857"/>
    </source>
</evidence>
<dbReference type="InParanoid" id="A0A7L4YQY4"/>
<dbReference type="PROSITE" id="PS51819">
    <property type="entry name" value="VOC"/>
    <property type="match status" value="1"/>
</dbReference>
<evidence type="ECO:0000259" key="1">
    <source>
        <dbReference type="PROSITE" id="PS51819"/>
    </source>
</evidence>
<keyword evidence="3" id="KW-1185">Reference proteome</keyword>
<dbReference type="Pfam" id="PF13468">
    <property type="entry name" value="Glyoxalase_3"/>
    <property type="match status" value="1"/>
</dbReference>
<accession>A0A7L4YQY4</accession>
<dbReference type="InterPro" id="IPR025870">
    <property type="entry name" value="Glyoxalase-like_dom"/>
</dbReference>
<dbReference type="Gene3D" id="3.10.180.10">
    <property type="entry name" value="2,3-Dihydroxybiphenyl 1,2-Dioxygenase, domain 1"/>
    <property type="match status" value="1"/>
</dbReference>
<evidence type="ECO:0000313" key="2">
    <source>
        <dbReference type="EMBL" id="QHC00967.1"/>
    </source>
</evidence>
<sequence>MRMRLRQVALVAADLDPVERQIQEQLGVELCFRDPGVGAYGLHNGLFPIGDKFLEVVAPTEDGTTAGRLLDKRGGDGGYMVLLQVDDLAGFEARLPELGVRVVSTPTGEGIVGRHLHPKDIGGAIVSIDETQDWDDWGWAGPSWREHVRTDVVSDLIGVTVQSSDPDAMAARWGEVLGRRVLDGAIPTIELDEGEIEFVPDSDGRGDGISAFTVRATDENLRVADVGGVQVRFSD</sequence>
<organism evidence="2 3">
    <name type="scientific">Epidermidibacterium keratini</name>
    <dbReference type="NCBI Taxonomy" id="1891644"/>
    <lineage>
        <taxon>Bacteria</taxon>
        <taxon>Bacillati</taxon>
        <taxon>Actinomycetota</taxon>
        <taxon>Actinomycetes</taxon>
        <taxon>Sporichthyales</taxon>
        <taxon>Sporichthyaceae</taxon>
        <taxon>Epidermidibacterium</taxon>
    </lineage>
</organism>
<protein>
    <recommendedName>
        <fullName evidence="1">VOC domain-containing protein</fullName>
    </recommendedName>
</protein>
<dbReference type="KEGG" id="eke:EK0264_12175"/>
<dbReference type="OrthoDB" id="7054074at2"/>
<gene>
    <name evidence="2" type="ORF">EK0264_12175</name>
</gene>
<dbReference type="EMBL" id="CP047156">
    <property type="protein sequence ID" value="QHC00967.1"/>
    <property type="molecule type" value="Genomic_DNA"/>
</dbReference>